<keyword evidence="10 11" id="KW-0472">Membrane</keyword>
<feature type="transmembrane region" description="Helical" evidence="11">
    <location>
        <begin position="96"/>
        <end position="119"/>
    </location>
</feature>
<comment type="subcellular location">
    <subcellularLocation>
        <location evidence="2">Membrane</location>
        <topology evidence="2">Multi-pass membrane protein</topology>
    </subcellularLocation>
</comment>
<evidence type="ECO:0000256" key="5">
    <source>
        <dbReference type="ARBA" id="ARBA00022692"/>
    </source>
</evidence>
<feature type="transmembrane region" description="Helical" evidence="11">
    <location>
        <begin position="328"/>
        <end position="349"/>
    </location>
</feature>
<dbReference type="eggNOG" id="COG0750">
    <property type="taxonomic scope" value="Bacteria"/>
</dbReference>
<dbReference type="EMBL" id="CCSB01000001">
    <property type="protein sequence ID" value="CDZ76959.1"/>
    <property type="molecule type" value="Genomic_DNA"/>
</dbReference>
<name>A0A078KYX7_9GAMM</name>
<protein>
    <submittedName>
        <fullName evidence="13">Regulator of sigma E protease</fullName>
    </submittedName>
</protein>
<dbReference type="Pfam" id="PF02163">
    <property type="entry name" value="Peptidase_M50"/>
    <property type="match status" value="1"/>
</dbReference>
<evidence type="ECO:0000256" key="11">
    <source>
        <dbReference type="SAM" id="Phobius"/>
    </source>
</evidence>
<keyword evidence="8 11" id="KW-1133">Transmembrane helix</keyword>
<evidence type="ECO:0000313" key="14">
    <source>
        <dbReference type="Proteomes" id="UP000044071"/>
    </source>
</evidence>
<dbReference type="GO" id="GO:0004222">
    <property type="term" value="F:metalloendopeptidase activity"/>
    <property type="evidence" value="ECO:0007669"/>
    <property type="project" value="InterPro"/>
</dbReference>
<dbReference type="Gene3D" id="2.30.42.10">
    <property type="match status" value="1"/>
</dbReference>
<dbReference type="PANTHER" id="PTHR42837:SF2">
    <property type="entry name" value="MEMBRANE METALLOPROTEASE ARASP2, CHLOROPLASTIC-RELATED"/>
    <property type="match status" value="1"/>
</dbReference>
<dbReference type="SUPFAM" id="SSF50156">
    <property type="entry name" value="PDZ domain-like"/>
    <property type="match status" value="1"/>
</dbReference>
<sequence>MVLAVVAIVLTLLLVIGIHEAGHAIVARLFGVQIKRISIGFGKTLFSRKDKAGQEWAWSLWPLGGYVQLRNSRIEPVPENEFHLCFDKKPIWQRCLILLAGPLANLLTALLALTFMYMLGYQQRAPYIQEVMPQSIAAQAGIQANERFVAIAGQKTNSWQEVGIGLIMVVGKSEVPVLLSNSQGEAHQVNLDLEKWRYTKQDKSLLTAIGIIPVANQSHLERVAGQSLLSAMHAATVKVLYLLHFFLIMLKLLLTKVIPFSVLLGPLGIFSASISSFLQGIAVFLYFIASFSLSVGLVNLFPVPGLDGASIVYALVEKCRGQPVSVAFEILLHNFAVIIFALVLVQLLMNDLQRFIH</sequence>
<reference evidence="13 14" key="1">
    <citation type="submission" date="2014-06" db="EMBL/GenBank/DDBJ databases">
        <authorList>
            <person name="Urmite Genomes Urmite Genomes"/>
        </authorList>
    </citation>
    <scope>NUCLEOTIDE SEQUENCE [LARGE SCALE GENOMIC DNA]</scope>
</reference>
<evidence type="ECO:0000256" key="7">
    <source>
        <dbReference type="ARBA" id="ARBA00022833"/>
    </source>
</evidence>
<evidence type="ECO:0000259" key="12">
    <source>
        <dbReference type="Pfam" id="PF02163"/>
    </source>
</evidence>
<comment type="cofactor">
    <cofactor evidence="1">
        <name>Zn(2+)</name>
        <dbReference type="ChEBI" id="CHEBI:29105"/>
    </cofactor>
</comment>
<organism evidence="13 14">
    <name type="scientific">Legionella massiliensis</name>
    <dbReference type="NCBI Taxonomy" id="1034943"/>
    <lineage>
        <taxon>Bacteria</taxon>
        <taxon>Pseudomonadati</taxon>
        <taxon>Pseudomonadota</taxon>
        <taxon>Gammaproteobacteria</taxon>
        <taxon>Legionellales</taxon>
        <taxon>Legionellaceae</taxon>
        <taxon>Legionella</taxon>
    </lineage>
</organism>
<dbReference type="STRING" id="1034943.BN59_01238"/>
<evidence type="ECO:0000256" key="2">
    <source>
        <dbReference type="ARBA" id="ARBA00004141"/>
    </source>
</evidence>
<evidence type="ECO:0000256" key="3">
    <source>
        <dbReference type="ARBA" id="ARBA00007931"/>
    </source>
</evidence>
<keyword evidence="9" id="KW-0482">Metalloprotease</keyword>
<dbReference type="GO" id="GO:0006508">
    <property type="term" value="P:proteolysis"/>
    <property type="evidence" value="ECO:0007669"/>
    <property type="project" value="UniProtKB-KW"/>
</dbReference>
<comment type="similarity">
    <text evidence="3">Belongs to the peptidase M50B family.</text>
</comment>
<evidence type="ECO:0000256" key="8">
    <source>
        <dbReference type="ARBA" id="ARBA00022989"/>
    </source>
</evidence>
<dbReference type="RefSeq" id="WP_043873382.1">
    <property type="nucleotide sequence ID" value="NZ_CCVW01000001.1"/>
</dbReference>
<dbReference type="AlphaFoldDB" id="A0A078KYX7"/>
<dbReference type="InterPro" id="IPR036034">
    <property type="entry name" value="PDZ_sf"/>
</dbReference>
<gene>
    <name evidence="13" type="primary">rseP_2</name>
    <name evidence="13" type="ORF">BN59_01238</name>
</gene>
<evidence type="ECO:0000313" key="13">
    <source>
        <dbReference type="EMBL" id="CDZ76959.1"/>
    </source>
</evidence>
<keyword evidence="14" id="KW-1185">Reference proteome</keyword>
<feature type="domain" description="Peptidase M50" evidence="12">
    <location>
        <begin position="8"/>
        <end position="340"/>
    </location>
</feature>
<keyword evidence="4 13" id="KW-0645">Protease</keyword>
<evidence type="ECO:0000256" key="9">
    <source>
        <dbReference type="ARBA" id="ARBA00023049"/>
    </source>
</evidence>
<dbReference type="Proteomes" id="UP000044071">
    <property type="component" value="Unassembled WGS sequence"/>
</dbReference>
<dbReference type="InterPro" id="IPR004387">
    <property type="entry name" value="Pept_M50_Zn"/>
</dbReference>
<evidence type="ECO:0000256" key="6">
    <source>
        <dbReference type="ARBA" id="ARBA00022801"/>
    </source>
</evidence>
<evidence type="ECO:0000256" key="1">
    <source>
        <dbReference type="ARBA" id="ARBA00001947"/>
    </source>
</evidence>
<proteinExistence type="inferred from homology"/>
<dbReference type="OrthoDB" id="9782003at2"/>
<evidence type="ECO:0000256" key="4">
    <source>
        <dbReference type="ARBA" id="ARBA00022670"/>
    </source>
</evidence>
<dbReference type="PANTHER" id="PTHR42837">
    <property type="entry name" value="REGULATOR OF SIGMA-E PROTEASE RSEP"/>
    <property type="match status" value="1"/>
</dbReference>
<evidence type="ECO:0000256" key="10">
    <source>
        <dbReference type="ARBA" id="ARBA00023136"/>
    </source>
</evidence>
<dbReference type="GO" id="GO:0016020">
    <property type="term" value="C:membrane"/>
    <property type="evidence" value="ECO:0007669"/>
    <property type="project" value="UniProtKB-SubCell"/>
</dbReference>
<keyword evidence="7" id="KW-0862">Zinc</keyword>
<keyword evidence="6" id="KW-0378">Hydrolase</keyword>
<accession>A0A078KYX7</accession>
<keyword evidence="5 11" id="KW-0812">Transmembrane</keyword>
<dbReference type="InterPro" id="IPR008915">
    <property type="entry name" value="Peptidase_M50"/>
</dbReference>